<dbReference type="AlphaFoldDB" id="A0A2W4X6Q1"/>
<comment type="caution">
    <text evidence="1">The sequence shown here is derived from an EMBL/GenBank/DDBJ whole genome shotgun (WGS) entry which is preliminary data.</text>
</comment>
<protein>
    <submittedName>
        <fullName evidence="1">Uncharacterized protein</fullName>
    </submittedName>
</protein>
<dbReference type="Proteomes" id="UP000249794">
    <property type="component" value="Unassembled WGS sequence"/>
</dbReference>
<sequence length="241" mass="26430">MLNELTKKTSDPAVEQQWIDMKIPELKVLSKAPSFGFGNVLANYSFLAFLQYFGDEARATEGYSLTFSFFEPIVAHDPRYRDFYLFLSGAGSTYAGDPARSVELMDKGLSQLAPNEPPNGYYIWRYKGTDELLFLNDGKSAQKSFEMAAKWAHESSDEAASTVGKVSEQTAQFLADNPASKLAQINAWGSILTTALDDETRKRAITRIQALGGDVVIGGDGQLQIKYAQVEETPGGGKPDS</sequence>
<accession>A0A2W4X6Q1</accession>
<reference evidence="1 2" key="2">
    <citation type="submission" date="2018-06" db="EMBL/GenBank/DDBJ databases">
        <title>Metagenomic assembly of (sub)arctic Cyanobacteria and their associated microbiome from non-axenic cultures.</title>
        <authorList>
            <person name="Baurain D."/>
        </authorList>
    </citation>
    <scope>NUCLEOTIDE SEQUENCE [LARGE SCALE GENOMIC DNA]</scope>
    <source>
        <strain evidence="1">ULC027bin1</strain>
    </source>
</reference>
<dbReference type="EMBL" id="QBMP01000144">
    <property type="protein sequence ID" value="PZO52670.1"/>
    <property type="molecule type" value="Genomic_DNA"/>
</dbReference>
<proteinExistence type="predicted"/>
<evidence type="ECO:0000313" key="2">
    <source>
        <dbReference type="Proteomes" id="UP000249794"/>
    </source>
</evidence>
<organism evidence="1 2">
    <name type="scientific">Phormidesmis priestleyi</name>
    <dbReference type="NCBI Taxonomy" id="268141"/>
    <lineage>
        <taxon>Bacteria</taxon>
        <taxon>Bacillati</taxon>
        <taxon>Cyanobacteriota</taxon>
        <taxon>Cyanophyceae</taxon>
        <taxon>Leptolyngbyales</taxon>
        <taxon>Leptolyngbyaceae</taxon>
        <taxon>Phormidesmis</taxon>
    </lineage>
</organism>
<name>A0A2W4X6Q1_9CYAN</name>
<gene>
    <name evidence="1" type="ORF">DCF15_13575</name>
</gene>
<evidence type="ECO:0000313" key="1">
    <source>
        <dbReference type="EMBL" id="PZO52670.1"/>
    </source>
</evidence>
<reference evidence="2" key="1">
    <citation type="submission" date="2018-04" db="EMBL/GenBank/DDBJ databases">
        <authorList>
            <person name="Cornet L."/>
        </authorList>
    </citation>
    <scope>NUCLEOTIDE SEQUENCE [LARGE SCALE GENOMIC DNA]</scope>
</reference>